<dbReference type="Proteomes" id="UP000054516">
    <property type="component" value="Unassembled WGS sequence"/>
</dbReference>
<dbReference type="PROSITE" id="PS50404">
    <property type="entry name" value="GST_NTER"/>
    <property type="match status" value="1"/>
</dbReference>
<keyword evidence="3" id="KW-1185">Reference proteome</keyword>
<reference evidence="2" key="1">
    <citation type="submission" date="2016-03" db="EMBL/GenBank/DDBJ databases">
        <title>Draft genome sequence of Rosellinia necatrix.</title>
        <authorList>
            <person name="Kanematsu S."/>
        </authorList>
    </citation>
    <scope>NUCLEOTIDE SEQUENCE [LARGE SCALE GENOMIC DNA]</scope>
    <source>
        <strain evidence="2">W97</strain>
    </source>
</reference>
<name>A0A1W2TBK5_ROSNE</name>
<feature type="domain" description="GST N-terminal" evidence="1">
    <location>
        <begin position="11"/>
        <end position="93"/>
    </location>
</feature>
<dbReference type="InterPro" id="IPR004045">
    <property type="entry name" value="Glutathione_S-Trfase_N"/>
</dbReference>
<gene>
    <name evidence="2" type="ORF">SAMD00023353_1002250</name>
</gene>
<evidence type="ECO:0000313" key="2">
    <source>
        <dbReference type="EMBL" id="GAP85301.1"/>
    </source>
</evidence>
<accession>A0A1W2TBK5</accession>
<dbReference type="STRING" id="77044.A0A1W2TBK5"/>
<organism evidence="2">
    <name type="scientific">Rosellinia necatrix</name>
    <name type="common">White root-rot fungus</name>
    <dbReference type="NCBI Taxonomy" id="77044"/>
    <lineage>
        <taxon>Eukaryota</taxon>
        <taxon>Fungi</taxon>
        <taxon>Dikarya</taxon>
        <taxon>Ascomycota</taxon>
        <taxon>Pezizomycotina</taxon>
        <taxon>Sordariomycetes</taxon>
        <taxon>Xylariomycetidae</taxon>
        <taxon>Xylariales</taxon>
        <taxon>Xylariaceae</taxon>
        <taxon>Rosellinia</taxon>
    </lineage>
</organism>
<dbReference type="InterPro" id="IPR054416">
    <property type="entry name" value="GST_UstS-like_C"/>
</dbReference>
<dbReference type="Pfam" id="PF13409">
    <property type="entry name" value="GST_N_2"/>
    <property type="match status" value="1"/>
</dbReference>
<dbReference type="SUPFAM" id="SSF52833">
    <property type="entry name" value="Thioredoxin-like"/>
    <property type="match status" value="1"/>
</dbReference>
<proteinExistence type="predicted"/>
<evidence type="ECO:0000313" key="3">
    <source>
        <dbReference type="Proteomes" id="UP000054516"/>
    </source>
</evidence>
<dbReference type="OrthoDB" id="4951845at2759"/>
<dbReference type="AlphaFoldDB" id="A0A1W2TBK5"/>
<dbReference type="CDD" id="cd03038">
    <property type="entry name" value="GST_N_etherase_LigE"/>
    <property type="match status" value="1"/>
</dbReference>
<evidence type="ECO:0000259" key="1">
    <source>
        <dbReference type="PROSITE" id="PS50404"/>
    </source>
</evidence>
<dbReference type="OMA" id="GTYMMDS"/>
<dbReference type="SUPFAM" id="SSF47616">
    <property type="entry name" value="GST C-terminal domain-like"/>
    <property type="match status" value="1"/>
</dbReference>
<protein>
    <submittedName>
        <fullName evidence="2">Putative glutathione S-transferase</fullName>
    </submittedName>
</protein>
<dbReference type="EMBL" id="DF977455">
    <property type="protein sequence ID" value="GAP85301.1"/>
    <property type="molecule type" value="Genomic_DNA"/>
</dbReference>
<dbReference type="Pfam" id="PF22041">
    <property type="entry name" value="GST_C_7"/>
    <property type="match status" value="1"/>
</dbReference>
<dbReference type="Gene3D" id="1.20.1050.10">
    <property type="match status" value="1"/>
</dbReference>
<dbReference type="GO" id="GO:0016740">
    <property type="term" value="F:transferase activity"/>
    <property type="evidence" value="ECO:0007669"/>
    <property type="project" value="UniProtKB-KW"/>
</dbReference>
<dbReference type="Gene3D" id="3.40.30.10">
    <property type="entry name" value="Glutaredoxin"/>
    <property type="match status" value="1"/>
</dbReference>
<keyword evidence="2" id="KW-0808">Transferase</keyword>
<dbReference type="InterPro" id="IPR036249">
    <property type="entry name" value="Thioredoxin-like_sf"/>
</dbReference>
<dbReference type="InterPro" id="IPR036282">
    <property type="entry name" value="Glutathione-S-Trfase_C_sf"/>
</dbReference>
<sequence>MATPKIVLFDIPSKEPNHAWSLNTWRTRLVLNYKGLDYETEWLEYPEIKPRLQPHFPDKEEFTVPTVKMPDGTYIMDSLVIAEELEKQYPSPNLHLDSPFRLRYFEQLKGAFPSLRPEFLLGVPNRLLKEVSHEYWHRTRTEYVGMPLEQFVREGGGEKAYKGASPFLQNITAMLKEDDEGPFFMGKTISYVDFTHAGFLIMFRRLGDDVWQQLLNATGDPETHLKFLEALKHLTERDNY</sequence>